<reference evidence="8" key="1">
    <citation type="submission" date="2021-06" db="EMBL/GenBank/DDBJ databases">
        <authorList>
            <person name="Kallberg Y."/>
            <person name="Tangrot J."/>
            <person name="Rosling A."/>
        </authorList>
    </citation>
    <scope>NUCLEOTIDE SEQUENCE</scope>
    <source>
        <strain evidence="8">CL551</strain>
    </source>
</reference>
<dbReference type="Gene3D" id="3.30.160.60">
    <property type="entry name" value="Classic Zinc Finger"/>
    <property type="match status" value="2"/>
</dbReference>
<evidence type="ECO:0000256" key="2">
    <source>
        <dbReference type="ARBA" id="ARBA00022737"/>
    </source>
</evidence>
<feature type="region of interest" description="Disordered" evidence="6">
    <location>
        <begin position="179"/>
        <end position="293"/>
    </location>
</feature>
<accession>A0A9N9IRY0</accession>
<evidence type="ECO:0000256" key="1">
    <source>
        <dbReference type="ARBA" id="ARBA00022723"/>
    </source>
</evidence>
<gene>
    <name evidence="8" type="ORF">AMORRO_LOCUS15059</name>
</gene>
<keyword evidence="4" id="KW-0862">Zinc</keyword>
<evidence type="ECO:0000313" key="9">
    <source>
        <dbReference type="Proteomes" id="UP000789342"/>
    </source>
</evidence>
<feature type="compositionally biased region" description="Low complexity" evidence="6">
    <location>
        <begin position="231"/>
        <end position="244"/>
    </location>
</feature>
<dbReference type="GO" id="GO:0008270">
    <property type="term" value="F:zinc ion binding"/>
    <property type="evidence" value="ECO:0007669"/>
    <property type="project" value="UniProtKB-KW"/>
</dbReference>
<dbReference type="OrthoDB" id="6365676at2759"/>
<dbReference type="Proteomes" id="UP000789342">
    <property type="component" value="Unassembled WGS sequence"/>
</dbReference>
<feature type="domain" description="C2H2-type" evidence="7">
    <location>
        <begin position="292"/>
        <end position="321"/>
    </location>
</feature>
<feature type="compositionally biased region" description="Polar residues" evidence="6">
    <location>
        <begin position="250"/>
        <end position="266"/>
    </location>
</feature>
<comment type="caution">
    <text evidence="8">The sequence shown here is derived from an EMBL/GenBank/DDBJ whole genome shotgun (WGS) entry which is preliminary data.</text>
</comment>
<name>A0A9N9IRY0_9GLOM</name>
<evidence type="ECO:0000256" key="4">
    <source>
        <dbReference type="ARBA" id="ARBA00022833"/>
    </source>
</evidence>
<keyword evidence="9" id="KW-1185">Reference proteome</keyword>
<keyword evidence="3 5" id="KW-0863">Zinc-finger</keyword>
<dbReference type="InterPro" id="IPR013087">
    <property type="entry name" value="Znf_C2H2_type"/>
</dbReference>
<feature type="compositionally biased region" description="Low complexity" evidence="6">
    <location>
        <begin position="269"/>
        <end position="288"/>
    </location>
</feature>
<keyword evidence="1" id="KW-0479">Metal-binding</keyword>
<feature type="compositionally biased region" description="Low complexity" evidence="6">
    <location>
        <begin position="181"/>
        <end position="213"/>
    </location>
</feature>
<proteinExistence type="predicted"/>
<evidence type="ECO:0000259" key="7">
    <source>
        <dbReference type="PROSITE" id="PS50157"/>
    </source>
</evidence>
<dbReference type="SMART" id="SM00355">
    <property type="entry name" value="ZnF_C2H2"/>
    <property type="match status" value="2"/>
</dbReference>
<dbReference type="PANTHER" id="PTHR23235:SF120">
    <property type="entry name" value="KRUPPEL-LIKE FACTOR 15"/>
    <property type="match status" value="1"/>
</dbReference>
<dbReference type="AlphaFoldDB" id="A0A9N9IRY0"/>
<sequence length="360" mass="38934">SRAQSISPPPQSFPPSVTHPMLNHFDPRGFHFGTTPPANSRDLTSREYHHFYPHAIHPSSSSNTSSLCHSHNPHTTQTVYNPHSLQRDSPVTDSTSQQPPIINNWISSSSSMSMSNATGAASTTVMHAHHHAHPNNMFIVPHQMSTGTGVASQTHSHSQHAHGSQNMYIVPSMSLVHANCSSPSTSPSSLSQASLSPLSQTSLSPLSQTPQTPVHSPSSRLTMNSPSRVASKLLSSPSTLSHSLFPESHLSPTSSDPRSLISNSNLYLPPAISSSSSSSSANSPSSPSRNKHKCEWPGCTWSFKRLEHLKRHNLTHTGERKYKCEHPGCGKKFGRSDNFAAHLKTHNKNCNAVNNGTNNG</sequence>
<feature type="domain" description="C2H2-type" evidence="7">
    <location>
        <begin position="322"/>
        <end position="346"/>
    </location>
</feature>
<protein>
    <submittedName>
        <fullName evidence="8">4573_t:CDS:1</fullName>
    </submittedName>
</protein>
<evidence type="ECO:0000256" key="5">
    <source>
        <dbReference type="PROSITE-ProRule" id="PRU00042"/>
    </source>
</evidence>
<dbReference type="PROSITE" id="PS00028">
    <property type="entry name" value="ZINC_FINGER_C2H2_1"/>
    <property type="match status" value="2"/>
</dbReference>
<feature type="region of interest" description="Disordered" evidence="6">
    <location>
        <begin position="1"/>
        <end position="22"/>
    </location>
</feature>
<dbReference type="PANTHER" id="PTHR23235">
    <property type="entry name" value="KRUEPPEL-LIKE TRANSCRIPTION FACTOR"/>
    <property type="match status" value="1"/>
</dbReference>
<dbReference type="PROSITE" id="PS50157">
    <property type="entry name" value="ZINC_FINGER_C2H2_2"/>
    <property type="match status" value="2"/>
</dbReference>
<evidence type="ECO:0000313" key="8">
    <source>
        <dbReference type="EMBL" id="CAG8746268.1"/>
    </source>
</evidence>
<keyword evidence="2" id="KW-0677">Repeat</keyword>
<dbReference type="SUPFAM" id="SSF57667">
    <property type="entry name" value="beta-beta-alpha zinc fingers"/>
    <property type="match status" value="1"/>
</dbReference>
<dbReference type="GO" id="GO:0000981">
    <property type="term" value="F:DNA-binding transcription factor activity, RNA polymerase II-specific"/>
    <property type="evidence" value="ECO:0007669"/>
    <property type="project" value="TreeGrafter"/>
</dbReference>
<dbReference type="GO" id="GO:0000978">
    <property type="term" value="F:RNA polymerase II cis-regulatory region sequence-specific DNA binding"/>
    <property type="evidence" value="ECO:0007669"/>
    <property type="project" value="UniProtKB-ARBA"/>
</dbReference>
<evidence type="ECO:0000256" key="3">
    <source>
        <dbReference type="ARBA" id="ARBA00022771"/>
    </source>
</evidence>
<organism evidence="8 9">
    <name type="scientific">Acaulospora morrowiae</name>
    <dbReference type="NCBI Taxonomy" id="94023"/>
    <lineage>
        <taxon>Eukaryota</taxon>
        <taxon>Fungi</taxon>
        <taxon>Fungi incertae sedis</taxon>
        <taxon>Mucoromycota</taxon>
        <taxon>Glomeromycotina</taxon>
        <taxon>Glomeromycetes</taxon>
        <taxon>Diversisporales</taxon>
        <taxon>Acaulosporaceae</taxon>
        <taxon>Acaulospora</taxon>
    </lineage>
</organism>
<dbReference type="Pfam" id="PF00096">
    <property type="entry name" value="zf-C2H2"/>
    <property type="match status" value="2"/>
</dbReference>
<dbReference type="InterPro" id="IPR036236">
    <property type="entry name" value="Znf_C2H2_sf"/>
</dbReference>
<evidence type="ECO:0000256" key="6">
    <source>
        <dbReference type="SAM" id="MobiDB-lite"/>
    </source>
</evidence>
<dbReference type="FunFam" id="3.30.160.60:FF:000072">
    <property type="entry name" value="zinc finger protein 143 isoform X1"/>
    <property type="match status" value="1"/>
</dbReference>
<feature type="non-terminal residue" evidence="8">
    <location>
        <position position="360"/>
    </location>
</feature>
<feature type="compositionally biased region" description="Polar residues" evidence="6">
    <location>
        <begin position="214"/>
        <end position="228"/>
    </location>
</feature>
<dbReference type="EMBL" id="CAJVPV010033093">
    <property type="protein sequence ID" value="CAG8746268.1"/>
    <property type="molecule type" value="Genomic_DNA"/>
</dbReference>
<feature type="non-terminal residue" evidence="8">
    <location>
        <position position="1"/>
    </location>
</feature>